<comment type="subcellular location">
    <subcellularLocation>
        <location evidence="2">Cytoplasm</location>
    </subcellularLocation>
    <subcellularLocation>
        <location evidence="1">Nucleus</location>
    </subcellularLocation>
</comment>
<sequence>MNAGQYTEFERLLPPLGLVPDLETFSRRLRVPYDVLSAAYAQAAQQQSWENHLKAKPKLPGLFDRYKAGESLAALACSVQLPQCLLVRRFLELIPEAQGLKGTHVLRNPKLLESLVQPPLLGAEQAADGHEPVLQQDPPQQQAGFKALMSRLQADIVEASKQDTISSPQADLMRSVTGQEYEALLSVKLRCAGIAFFTEDKLREEGFFKTPDVKLEVPVLMHGQIVTWIDSKAMFGSERYHMQQQDSQYAKYLNRFGPGAVIYWFGYCAELAGMNSNILVLDNFPYQSDIVQLRQLALSD</sequence>
<name>A0ABP1G6R5_9CHLO</name>
<keyword evidence="7" id="KW-1185">Reference proteome</keyword>
<organism evidence="6 7">
    <name type="scientific">Coccomyxa viridis</name>
    <dbReference type="NCBI Taxonomy" id="1274662"/>
    <lineage>
        <taxon>Eukaryota</taxon>
        <taxon>Viridiplantae</taxon>
        <taxon>Chlorophyta</taxon>
        <taxon>core chlorophytes</taxon>
        <taxon>Trebouxiophyceae</taxon>
        <taxon>Trebouxiophyceae incertae sedis</taxon>
        <taxon>Coccomyxaceae</taxon>
        <taxon>Coccomyxa</taxon>
    </lineage>
</organism>
<dbReference type="EMBL" id="CAXHTA020000017">
    <property type="protein sequence ID" value="CAL5227050.1"/>
    <property type="molecule type" value="Genomic_DNA"/>
</dbReference>
<dbReference type="PANTHER" id="PTHR31661:SF1">
    <property type="entry name" value="CDAN1-INTERACTING NUCLEASE 1"/>
    <property type="match status" value="1"/>
</dbReference>
<evidence type="ECO:0000256" key="3">
    <source>
        <dbReference type="ARBA" id="ARBA00022490"/>
    </source>
</evidence>
<dbReference type="Pfam" id="PF14811">
    <property type="entry name" value="TPD"/>
    <property type="match status" value="1"/>
</dbReference>
<evidence type="ECO:0000313" key="7">
    <source>
        <dbReference type="Proteomes" id="UP001497392"/>
    </source>
</evidence>
<protein>
    <recommendedName>
        <fullName evidence="5">CDAN1-interacting nuclease 1</fullName>
    </recommendedName>
</protein>
<evidence type="ECO:0000256" key="5">
    <source>
        <dbReference type="ARBA" id="ARBA00023480"/>
    </source>
</evidence>
<dbReference type="Proteomes" id="UP001497392">
    <property type="component" value="Unassembled WGS sequence"/>
</dbReference>
<dbReference type="PANTHER" id="PTHR31661">
    <property type="entry name" value="SIMILAR TO CDNA SEQUENCE BC052040"/>
    <property type="match status" value="1"/>
</dbReference>
<evidence type="ECO:0000313" key="6">
    <source>
        <dbReference type="EMBL" id="CAL5227050.1"/>
    </source>
</evidence>
<proteinExistence type="predicted"/>
<evidence type="ECO:0000256" key="2">
    <source>
        <dbReference type="ARBA" id="ARBA00004496"/>
    </source>
</evidence>
<accession>A0ABP1G6R5</accession>
<comment type="caution">
    <text evidence="6">The sequence shown here is derived from an EMBL/GenBank/DDBJ whole genome shotgun (WGS) entry which is preliminary data.</text>
</comment>
<gene>
    <name evidence="6" type="primary">g9948</name>
    <name evidence="6" type="ORF">VP750_LOCUS8956</name>
</gene>
<keyword evidence="3" id="KW-0963">Cytoplasm</keyword>
<keyword evidence="4" id="KW-0539">Nucleus</keyword>
<evidence type="ECO:0000256" key="4">
    <source>
        <dbReference type="ARBA" id="ARBA00023242"/>
    </source>
</evidence>
<reference evidence="6 7" key="1">
    <citation type="submission" date="2024-06" db="EMBL/GenBank/DDBJ databases">
        <authorList>
            <person name="Kraege A."/>
            <person name="Thomma B."/>
        </authorList>
    </citation>
    <scope>NUCLEOTIDE SEQUENCE [LARGE SCALE GENOMIC DNA]</scope>
</reference>
<dbReference type="InterPro" id="IPR029404">
    <property type="entry name" value="CDIN1"/>
</dbReference>
<evidence type="ECO:0000256" key="1">
    <source>
        <dbReference type="ARBA" id="ARBA00004123"/>
    </source>
</evidence>